<gene>
    <name evidence="1" type="ORF">COW36_20610</name>
</gene>
<evidence type="ECO:0000313" key="2">
    <source>
        <dbReference type="Proteomes" id="UP000231019"/>
    </source>
</evidence>
<accession>A0A2M7FZG9</accession>
<reference evidence="1 2" key="1">
    <citation type="submission" date="2017-09" db="EMBL/GenBank/DDBJ databases">
        <title>Depth-based differentiation of microbial function through sediment-hosted aquifers and enrichment of novel symbionts in the deep terrestrial subsurface.</title>
        <authorList>
            <person name="Probst A.J."/>
            <person name="Ladd B."/>
            <person name="Jarett J.K."/>
            <person name="Geller-Mcgrath D.E."/>
            <person name="Sieber C.M."/>
            <person name="Emerson J.B."/>
            <person name="Anantharaman K."/>
            <person name="Thomas B.C."/>
            <person name="Malmstrom R."/>
            <person name="Stieglmeier M."/>
            <person name="Klingl A."/>
            <person name="Woyke T."/>
            <person name="Ryan C.M."/>
            <person name="Banfield J.F."/>
        </authorList>
    </citation>
    <scope>NUCLEOTIDE SEQUENCE [LARGE SCALE GENOMIC DNA]</scope>
    <source>
        <strain evidence="1">CG17_big_fil_post_rev_8_21_14_2_50_48_46</strain>
    </source>
</reference>
<dbReference type="AlphaFoldDB" id="A0A2M7FZG9"/>
<evidence type="ECO:0000313" key="1">
    <source>
        <dbReference type="EMBL" id="PIW14674.1"/>
    </source>
</evidence>
<dbReference type="Proteomes" id="UP000231019">
    <property type="component" value="Unassembled WGS sequence"/>
</dbReference>
<sequence length="86" mass="9982">MFSLETPVYLVHPVVNHRLFVAAWGSYQACLEEALPERYLILPEGAELPAWVADYALLECEPVRKTRIYRKTRQAELPLEWLLAII</sequence>
<organism evidence="1 2">
    <name type="scientific">bacterium (Candidatus Blackallbacteria) CG17_big_fil_post_rev_8_21_14_2_50_48_46</name>
    <dbReference type="NCBI Taxonomy" id="2014261"/>
    <lineage>
        <taxon>Bacteria</taxon>
        <taxon>Candidatus Blackallbacteria</taxon>
    </lineage>
</organism>
<dbReference type="EMBL" id="PFFQ01000057">
    <property type="protein sequence ID" value="PIW14674.1"/>
    <property type="molecule type" value="Genomic_DNA"/>
</dbReference>
<protein>
    <submittedName>
        <fullName evidence="1">Uncharacterized protein</fullName>
    </submittedName>
</protein>
<comment type="caution">
    <text evidence="1">The sequence shown here is derived from an EMBL/GenBank/DDBJ whole genome shotgun (WGS) entry which is preliminary data.</text>
</comment>
<name>A0A2M7FZG9_9BACT</name>
<proteinExistence type="predicted"/>